<dbReference type="EMBL" id="CAMXCT020000050">
    <property type="protein sequence ID" value="CAL1126418.1"/>
    <property type="molecule type" value="Genomic_DNA"/>
</dbReference>
<evidence type="ECO:0000313" key="1">
    <source>
        <dbReference type="EMBL" id="CAI3973043.1"/>
    </source>
</evidence>
<dbReference type="EMBL" id="CAMXCT030000050">
    <property type="protein sequence ID" value="CAL4760355.1"/>
    <property type="molecule type" value="Genomic_DNA"/>
</dbReference>
<gene>
    <name evidence="1" type="ORF">C1SCF055_LOCUS1573</name>
</gene>
<dbReference type="OrthoDB" id="415690at2759"/>
<feature type="non-terminal residue" evidence="1">
    <location>
        <position position="1"/>
    </location>
</feature>
<proteinExistence type="predicted"/>
<name>A0A9P1BIE5_9DINO</name>
<feature type="non-terminal residue" evidence="1">
    <location>
        <position position="1311"/>
    </location>
</feature>
<reference evidence="2" key="2">
    <citation type="submission" date="2024-04" db="EMBL/GenBank/DDBJ databases">
        <authorList>
            <person name="Chen Y."/>
            <person name="Shah S."/>
            <person name="Dougan E. K."/>
            <person name="Thang M."/>
            <person name="Chan C."/>
        </authorList>
    </citation>
    <scope>NUCLEOTIDE SEQUENCE [LARGE SCALE GENOMIC DNA]</scope>
</reference>
<keyword evidence="3" id="KW-1185">Reference proteome</keyword>
<reference evidence="1" key="1">
    <citation type="submission" date="2022-10" db="EMBL/GenBank/DDBJ databases">
        <authorList>
            <person name="Chen Y."/>
            <person name="Dougan E. K."/>
            <person name="Chan C."/>
            <person name="Rhodes N."/>
            <person name="Thang M."/>
        </authorList>
    </citation>
    <scope>NUCLEOTIDE SEQUENCE</scope>
</reference>
<organism evidence="1">
    <name type="scientific">Cladocopium goreaui</name>
    <dbReference type="NCBI Taxonomy" id="2562237"/>
    <lineage>
        <taxon>Eukaryota</taxon>
        <taxon>Sar</taxon>
        <taxon>Alveolata</taxon>
        <taxon>Dinophyceae</taxon>
        <taxon>Suessiales</taxon>
        <taxon>Symbiodiniaceae</taxon>
        <taxon>Cladocopium</taxon>
    </lineage>
</organism>
<accession>A0A9P1BIE5</accession>
<dbReference type="EMBL" id="CAMXCT010000050">
    <property type="protein sequence ID" value="CAI3973043.1"/>
    <property type="molecule type" value="Genomic_DNA"/>
</dbReference>
<dbReference type="Proteomes" id="UP001152797">
    <property type="component" value="Unassembled WGS sequence"/>
</dbReference>
<evidence type="ECO:0000313" key="3">
    <source>
        <dbReference type="Proteomes" id="UP001152797"/>
    </source>
</evidence>
<evidence type="ECO:0000313" key="2">
    <source>
        <dbReference type="EMBL" id="CAL1126418.1"/>
    </source>
</evidence>
<comment type="caution">
    <text evidence="1">The sequence shown here is derived from an EMBL/GenBank/DDBJ whole genome shotgun (WGS) entry which is preliminary data.</text>
</comment>
<sequence length="1311" mass="142623">PADGWSHPVVGRWVDSHGRGRGVLVWDEFGRLPRDDLRARVGHAYCSPGPVIVHQWQGSDVRVLSSVSVRVGSWVYRCEEGLWFAARPGPVSGRLFVLLQIDKSPPSAWDIDRWYSVSTRSPSQCGFSVSRVAEPGCQACVGPLTLQERSDVIRRLRGSKPGPSGWKLEFLSLFPSWVQEIYWSMLDLQRGVGLVAPSLKTALQVHLPKPDGGWRPLTMLEEGFKAIEGCSVLSRVASAAQDPVLRLREHSQAAYRTSAGRSVASVGYADDVEHYGSGLVDLPVILAELSAGSVATGIGFSWRKFWAYASDWDQALPHLPPDASAVVFVNGANVQSWDIWAGGVRQAFLPRGDHARIDRLLGKRGVLFDRHSLPAEDLLSKSAAARRRLSAKHCSWDECLALYQWVMRGVRSTAERVSLLAAFHIGGLGAPSVVETLVASCASGLITLLSGSSTASLVARDSLRHALLLPPQQAKDWDGLVVRGMRFLSGYGFHITVSTDRFVGRVLDLLAAHSAHPHALLGPFDPAAFSASQRFCRVGLVANTLRAVFAQFRRASLPSCAWGDVAQWAPHVQVDCGFALADLARAAGSALANAAQEWRAECALFRPDVPPPPFLQIGLSVHGKTLGAILRIRAVNIRLERSWTGSATVPSWRLHQARHPSHWNRSLPVDGKMRRMSSISFNTFGLVGVDIKSHQVNSEIPFASLVAGNEAQDSGCADVIHQPVQGKVASFPQQVFGACLNAAWYTACVPLLTWRCWCLPTDAAAVDLSRVLYRCVRAIGGGWTEQLHVDPALASLAEQWRVQCRLSSIRSCPLCQTGPGTPRHVVMVCPSMRPLVDMLRDCLEQEFARLVPASVLLERAGTWRTTLESQGRPLGRSDPVDARRWPILTAWRFLVPMPDREPVLSADVNGSSKAAVAAETASDLGYRAILPFALGQAVCRLATSTTTNSFEGERFAVVHNPGDVQQEAVQETARKNQMAPAITVTTLLLLGLRRVRIEYAKRTSFWRACASLFFEETPVDVGPSRGLPAPSTLQGWLVSAAGQSCVKEWRWLVPTPSVLESRLRREPTGVRSLTCQHMAEIQAHGVPLMIDGSPSWGPAQLLWQDARLVLDTIGVLVLLPPRFLRSWFVTGVAVRVFPPLANIFMTRNPAFFVQSLAWTSSFDPSTCRCVRGASGCWPTSAAKGSEKCGAKWSASPFQSKKGQGGWTTCCCSNSPAYLSGAGATKCSSSWSREATSHQNPKTGNNQCISESFDAQVLGELGVGPNSEPAAIPTEDFGDVAVRGAREALSLADDDDVYLPVEVVSWDGGYCH</sequence>
<protein>
    <submittedName>
        <fullName evidence="1">Uncharacterized protein</fullName>
    </submittedName>
</protein>